<dbReference type="Pfam" id="PF11412">
    <property type="entry name" value="DsbD_N"/>
    <property type="match status" value="1"/>
</dbReference>
<name>A0A495J2W9_9SPHI</name>
<comment type="caution">
    <text evidence="2">The sequence shown here is derived from an EMBL/GenBank/DDBJ whole genome shotgun (WGS) entry which is preliminary data.</text>
</comment>
<gene>
    <name evidence="2" type="ORF">BDD43_3531</name>
</gene>
<dbReference type="AlphaFoldDB" id="A0A495J2W9"/>
<protein>
    <submittedName>
        <fullName evidence="2">Disulfide bond corrector protein DsbC</fullName>
    </submittedName>
</protein>
<accession>A0A495J2W9</accession>
<evidence type="ECO:0000313" key="2">
    <source>
        <dbReference type="EMBL" id="RKR83326.1"/>
    </source>
</evidence>
<dbReference type="OrthoDB" id="767251at2"/>
<dbReference type="InterPro" id="IPR028250">
    <property type="entry name" value="DsbDN"/>
</dbReference>
<dbReference type="EMBL" id="RBKU01000001">
    <property type="protein sequence ID" value="RKR83326.1"/>
    <property type="molecule type" value="Genomic_DNA"/>
</dbReference>
<keyword evidence="3" id="KW-1185">Reference proteome</keyword>
<dbReference type="InterPro" id="IPR036929">
    <property type="entry name" value="DsbDN_sf"/>
</dbReference>
<dbReference type="RefSeq" id="WP_121198840.1">
    <property type="nucleotide sequence ID" value="NZ_RBKU01000001.1"/>
</dbReference>
<evidence type="ECO:0000313" key="3">
    <source>
        <dbReference type="Proteomes" id="UP000268007"/>
    </source>
</evidence>
<sequence length="148" mass="17055">MKTTLIITSFVFFVQSIFGQILTPVKWSYAAKKTGKNTAVIFIKATIDKGWHIYSTRQEDGGPLKTTISFTQTPNYCIIGDLIEPKPLKKYEKSFEINVIFFEKSVIFQQKIKIFKQRFILKGKSNFMVCNDEKCLPPNDVEFSIPIK</sequence>
<reference evidence="2 3" key="1">
    <citation type="submission" date="2018-10" db="EMBL/GenBank/DDBJ databases">
        <title>Genomic Encyclopedia of Archaeal and Bacterial Type Strains, Phase II (KMG-II): from individual species to whole genera.</title>
        <authorList>
            <person name="Goeker M."/>
        </authorList>
    </citation>
    <scope>NUCLEOTIDE SEQUENCE [LARGE SCALE GENOMIC DNA]</scope>
    <source>
        <strain evidence="2 3">DSM 18602</strain>
    </source>
</reference>
<organism evidence="2 3">
    <name type="scientific">Mucilaginibacter gracilis</name>
    <dbReference type="NCBI Taxonomy" id="423350"/>
    <lineage>
        <taxon>Bacteria</taxon>
        <taxon>Pseudomonadati</taxon>
        <taxon>Bacteroidota</taxon>
        <taxon>Sphingobacteriia</taxon>
        <taxon>Sphingobacteriales</taxon>
        <taxon>Sphingobacteriaceae</taxon>
        <taxon>Mucilaginibacter</taxon>
    </lineage>
</organism>
<feature type="domain" description="Thiol:disulfide interchange protein DsbD N-terminal" evidence="1">
    <location>
        <begin position="35"/>
        <end position="141"/>
    </location>
</feature>
<proteinExistence type="predicted"/>
<evidence type="ECO:0000259" key="1">
    <source>
        <dbReference type="Pfam" id="PF11412"/>
    </source>
</evidence>
<dbReference type="Gene3D" id="2.60.40.1250">
    <property type="entry name" value="Thiol:disulfide interchange protein DsbD, N-terminal domain"/>
    <property type="match status" value="1"/>
</dbReference>
<dbReference type="Proteomes" id="UP000268007">
    <property type="component" value="Unassembled WGS sequence"/>
</dbReference>